<dbReference type="AlphaFoldDB" id="A0A517SQE1"/>
<evidence type="ECO:0000313" key="1">
    <source>
        <dbReference type="EMBL" id="QDT58329.1"/>
    </source>
</evidence>
<name>A0A517SQE1_9BACT</name>
<gene>
    <name evidence="1" type="ORF">SV7mr_08190</name>
</gene>
<dbReference type="Proteomes" id="UP000315003">
    <property type="component" value="Chromosome"/>
</dbReference>
<keyword evidence="2" id="KW-1185">Reference proteome</keyword>
<sequence>MSPIQNRSVSNVWRRCEWGSTKVSYVANPPGGSLPIKASASKRYELTDFGRFAKCFRGALISRPPLL</sequence>
<accession>A0A517SQE1</accession>
<protein>
    <submittedName>
        <fullName evidence="1">Uncharacterized protein</fullName>
    </submittedName>
</protein>
<evidence type="ECO:0000313" key="2">
    <source>
        <dbReference type="Proteomes" id="UP000315003"/>
    </source>
</evidence>
<dbReference type="EMBL" id="CP036272">
    <property type="protein sequence ID" value="QDT58329.1"/>
    <property type="molecule type" value="Genomic_DNA"/>
</dbReference>
<reference evidence="1 2" key="1">
    <citation type="submission" date="2019-02" db="EMBL/GenBank/DDBJ databases">
        <title>Deep-cultivation of Planctomycetes and their phenomic and genomic characterization uncovers novel biology.</title>
        <authorList>
            <person name="Wiegand S."/>
            <person name="Jogler M."/>
            <person name="Boedeker C."/>
            <person name="Pinto D."/>
            <person name="Vollmers J."/>
            <person name="Rivas-Marin E."/>
            <person name="Kohn T."/>
            <person name="Peeters S.H."/>
            <person name="Heuer A."/>
            <person name="Rast P."/>
            <person name="Oberbeckmann S."/>
            <person name="Bunk B."/>
            <person name="Jeske O."/>
            <person name="Meyerdierks A."/>
            <person name="Storesund J.E."/>
            <person name="Kallscheuer N."/>
            <person name="Luecker S."/>
            <person name="Lage O.M."/>
            <person name="Pohl T."/>
            <person name="Merkel B.J."/>
            <person name="Hornburger P."/>
            <person name="Mueller R.-W."/>
            <person name="Bruemmer F."/>
            <person name="Labrenz M."/>
            <person name="Spormann A.M."/>
            <person name="Op den Camp H."/>
            <person name="Overmann J."/>
            <person name="Amann R."/>
            <person name="Jetten M.S.M."/>
            <person name="Mascher T."/>
            <person name="Medema M.H."/>
            <person name="Devos D.P."/>
            <person name="Kaster A.-K."/>
            <person name="Ovreas L."/>
            <person name="Rohde M."/>
            <person name="Galperin M.Y."/>
            <person name="Jogler C."/>
        </authorList>
    </citation>
    <scope>NUCLEOTIDE SEQUENCE [LARGE SCALE GENOMIC DNA]</scope>
    <source>
        <strain evidence="1 2">SV_7m_r</strain>
    </source>
</reference>
<organism evidence="1 2">
    <name type="scientific">Stieleria bergensis</name>
    <dbReference type="NCBI Taxonomy" id="2528025"/>
    <lineage>
        <taxon>Bacteria</taxon>
        <taxon>Pseudomonadati</taxon>
        <taxon>Planctomycetota</taxon>
        <taxon>Planctomycetia</taxon>
        <taxon>Pirellulales</taxon>
        <taxon>Pirellulaceae</taxon>
        <taxon>Stieleria</taxon>
    </lineage>
</organism>
<proteinExistence type="predicted"/>